<gene>
    <name evidence="2" type="ORF">LPLAT_LOCUS9547</name>
</gene>
<accession>A0AAV2N0I6</accession>
<comment type="caution">
    <text evidence="2">The sequence shown here is derived from an EMBL/GenBank/DDBJ whole genome shotgun (WGS) entry which is preliminary data.</text>
</comment>
<keyword evidence="3" id="KW-1185">Reference proteome</keyword>
<evidence type="ECO:0000313" key="3">
    <source>
        <dbReference type="Proteomes" id="UP001497644"/>
    </source>
</evidence>
<feature type="compositionally biased region" description="Basic and acidic residues" evidence="1">
    <location>
        <begin position="38"/>
        <end position="50"/>
    </location>
</feature>
<evidence type="ECO:0000256" key="1">
    <source>
        <dbReference type="SAM" id="MobiDB-lite"/>
    </source>
</evidence>
<name>A0AAV2N0I6_9HYME</name>
<feature type="compositionally biased region" description="Polar residues" evidence="1">
    <location>
        <begin position="76"/>
        <end position="90"/>
    </location>
</feature>
<sequence length="124" mass="14196">MSTKVVRCNKFEKIEPSAVIYVRVSSKKEEVLSSTLKDQSDKSFPVKETLDDSDTQSQDNWRNKDKNEKICRGESSIINKSMNETPIDKNNTSQFSVLSERSFHPTLMINNQVYPIIGIKKIIP</sequence>
<dbReference type="Proteomes" id="UP001497644">
    <property type="component" value="Unassembled WGS sequence"/>
</dbReference>
<feature type="region of interest" description="Disordered" evidence="1">
    <location>
        <begin position="36"/>
        <end position="90"/>
    </location>
</feature>
<organism evidence="2 3">
    <name type="scientific">Lasius platythorax</name>
    <dbReference type="NCBI Taxonomy" id="488582"/>
    <lineage>
        <taxon>Eukaryota</taxon>
        <taxon>Metazoa</taxon>
        <taxon>Ecdysozoa</taxon>
        <taxon>Arthropoda</taxon>
        <taxon>Hexapoda</taxon>
        <taxon>Insecta</taxon>
        <taxon>Pterygota</taxon>
        <taxon>Neoptera</taxon>
        <taxon>Endopterygota</taxon>
        <taxon>Hymenoptera</taxon>
        <taxon>Apocrita</taxon>
        <taxon>Aculeata</taxon>
        <taxon>Formicoidea</taxon>
        <taxon>Formicidae</taxon>
        <taxon>Formicinae</taxon>
        <taxon>Lasius</taxon>
        <taxon>Lasius</taxon>
    </lineage>
</organism>
<evidence type="ECO:0000313" key="2">
    <source>
        <dbReference type="EMBL" id="CAL1672641.1"/>
    </source>
</evidence>
<proteinExistence type="predicted"/>
<reference evidence="2" key="1">
    <citation type="submission" date="2024-04" db="EMBL/GenBank/DDBJ databases">
        <authorList>
            <consortium name="Molecular Ecology Group"/>
        </authorList>
    </citation>
    <scope>NUCLEOTIDE SEQUENCE</scope>
</reference>
<protein>
    <submittedName>
        <fullName evidence="2">Uncharacterized protein</fullName>
    </submittedName>
</protein>
<feature type="compositionally biased region" description="Basic and acidic residues" evidence="1">
    <location>
        <begin position="61"/>
        <end position="72"/>
    </location>
</feature>
<dbReference type="AlphaFoldDB" id="A0AAV2N0I6"/>
<dbReference type="EMBL" id="CAXIPU020000769">
    <property type="protein sequence ID" value="CAL1672641.1"/>
    <property type="molecule type" value="Genomic_DNA"/>
</dbReference>